<dbReference type="EMBL" id="CP114203">
    <property type="protein sequence ID" value="WAU03709.1"/>
    <property type="molecule type" value="Genomic_DNA"/>
</dbReference>
<dbReference type="RefSeq" id="WP_277410922.1">
    <property type="nucleotide sequence ID" value="NZ_CP114203.1"/>
</dbReference>
<dbReference type="Proteomes" id="UP001210169">
    <property type="component" value="Chromosome"/>
</dbReference>
<sequence length="72" mass="7351">MSPSGQVWRPVTAAFPASSCEAARPSGAPGRLALAYAPLLEELGLTDVSVVVNSIVRPGTHAKKHATSTIGP</sequence>
<gene>
    <name evidence="1" type="ORF">STRNI_001873</name>
</gene>
<keyword evidence="2" id="KW-1185">Reference proteome</keyword>
<organism evidence="1 2">
    <name type="scientific">Streptomyces nigrescens</name>
    <dbReference type="NCBI Taxonomy" id="1920"/>
    <lineage>
        <taxon>Bacteria</taxon>
        <taxon>Bacillati</taxon>
        <taxon>Actinomycetota</taxon>
        <taxon>Actinomycetes</taxon>
        <taxon>Kitasatosporales</taxon>
        <taxon>Streptomycetaceae</taxon>
        <taxon>Streptomyces</taxon>
    </lineage>
</organism>
<dbReference type="GeneID" id="301331063"/>
<evidence type="ECO:0000313" key="1">
    <source>
        <dbReference type="EMBL" id="WAU03709.1"/>
    </source>
</evidence>
<evidence type="ECO:0000313" key="2">
    <source>
        <dbReference type="Proteomes" id="UP001210169"/>
    </source>
</evidence>
<reference evidence="1 2" key="1">
    <citation type="submission" date="2022-12" db="EMBL/GenBank/DDBJ databases">
        <authorList>
            <person name="Ruckert C."/>
            <person name="Busche T."/>
            <person name="Kalinowski J."/>
            <person name="Wittmann C."/>
        </authorList>
    </citation>
    <scope>NUCLEOTIDE SEQUENCE [LARGE SCALE GENOMIC DNA]</scope>
    <source>
        <strain evidence="1 2">DSM 40276</strain>
    </source>
</reference>
<accession>A0ABY7J0N6</accession>
<protein>
    <submittedName>
        <fullName evidence="1">Uncharacterized protein</fullName>
    </submittedName>
</protein>
<proteinExistence type="predicted"/>
<name>A0ABY7J0N6_STRNI</name>